<dbReference type="eggNOG" id="COG2220">
    <property type="taxonomic scope" value="Bacteria"/>
</dbReference>
<dbReference type="InterPro" id="IPR001279">
    <property type="entry name" value="Metallo-B-lactamas"/>
</dbReference>
<dbReference type="InterPro" id="IPR036866">
    <property type="entry name" value="RibonucZ/Hydroxyglut_hydro"/>
</dbReference>
<dbReference type="STRING" id="1338011.BD94_2631"/>
<feature type="domain" description="Metallo-beta-lactamase" evidence="1">
    <location>
        <begin position="7"/>
        <end position="192"/>
    </location>
</feature>
<evidence type="ECO:0000259" key="1">
    <source>
        <dbReference type="SMART" id="SM00849"/>
    </source>
</evidence>
<sequence>MKFTFLGQNCFLFTYRGKNILSDPFYNYQKEQSGFDIKAHKIDYILLTHAHGDHIADVEEVLAHYPEATIIGVPEVCGYFKNAKNTCDINLGGSAKVEDLKISMVPAHHTSSFPDGTYGGVPVGYIFRLPEGRNMYLAGDTGVMADMELFPRLFGKIDLSILPVGSHYTMCPRKAAFAAGELLKSPKVIGCHFDTFPPITINHDSAMKHFEEKNVELVLPKLGEEFEF</sequence>
<reference evidence="2" key="2">
    <citation type="journal article" date="2015" name="Genome Biol. Evol.">
        <title>Complete Genome Sequence and Transcriptomic Analysis of the Novel Pathogen Elizabethkingia anophelis in Response to Oxidative Stress.</title>
        <authorList>
            <person name="Li Y."/>
            <person name="Liu Y."/>
            <person name="Chew S.C."/>
            <person name="Tay M."/>
            <person name="Salido M.M."/>
            <person name="Teo J."/>
            <person name="Lauro F.M."/>
            <person name="Givskov M."/>
            <person name="Yang L."/>
        </authorList>
    </citation>
    <scope>NUCLEOTIDE SEQUENCE</scope>
    <source>
        <strain evidence="2">NUHP1</strain>
    </source>
</reference>
<proteinExistence type="predicted"/>
<organism evidence="2 3">
    <name type="scientific">Elizabethkingia anophelis NUHP1</name>
    <dbReference type="NCBI Taxonomy" id="1338011"/>
    <lineage>
        <taxon>Bacteria</taxon>
        <taxon>Pseudomonadati</taxon>
        <taxon>Bacteroidota</taxon>
        <taxon>Flavobacteriia</taxon>
        <taxon>Flavobacteriales</taxon>
        <taxon>Weeksellaceae</taxon>
        <taxon>Elizabethkingia</taxon>
    </lineage>
</organism>
<name>A0A077EFI7_9FLAO</name>
<dbReference type="HOGENOM" id="CLU_070010_4_1_10"/>
<dbReference type="AlphaFoldDB" id="A0A077EFI7"/>
<dbReference type="SUPFAM" id="SSF56281">
    <property type="entry name" value="Metallo-hydrolase/oxidoreductase"/>
    <property type="match status" value="1"/>
</dbReference>
<dbReference type="Gene3D" id="3.60.15.10">
    <property type="entry name" value="Ribonuclease Z/Hydroxyacylglutathione hydrolase-like"/>
    <property type="match status" value="1"/>
</dbReference>
<dbReference type="KEGG" id="eao:BD94_2631"/>
<dbReference type="EMBL" id="CP007547">
    <property type="protein sequence ID" value="AIL46406.1"/>
    <property type="molecule type" value="Genomic_DNA"/>
</dbReference>
<dbReference type="SMART" id="SM00849">
    <property type="entry name" value="Lactamase_B"/>
    <property type="match status" value="1"/>
</dbReference>
<evidence type="ECO:0000313" key="2">
    <source>
        <dbReference type="EMBL" id="AIL46406.1"/>
    </source>
</evidence>
<dbReference type="GeneID" id="56683700"/>
<reference evidence="2" key="1">
    <citation type="journal article" date="2013" name="Lancet">
        <title>First case of E anophelis outbreak in an intensive-care unit.</title>
        <authorList>
            <person name="Teo J."/>
            <person name="Tan S.Y."/>
            <person name="Tay M."/>
            <person name="Ding Y."/>
            <person name="Kjelleberg S."/>
            <person name="Givskov M."/>
            <person name="Lin R.T."/>
            <person name="Yang L."/>
        </authorList>
    </citation>
    <scope>NUCLEOTIDE SEQUENCE [LARGE SCALE GENOMIC DNA]</scope>
    <source>
        <strain evidence="2">NUHP1</strain>
    </source>
</reference>
<dbReference type="Pfam" id="PF12706">
    <property type="entry name" value="Lactamase_B_2"/>
    <property type="match status" value="1"/>
</dbReference>
<dbReference type="PANTHER" id="PTHR43546">
    <property type="entry name" value="UPF0173 METAL-DEPENDENT HYDROLASE MJ1163-RELATED"/>
    <property type="match status" value="1"/>
</dbReference>
<dbReference type="InterPro" id="IPR050114">
    <property type="entry name" value="UPF0173_UPF0282_UlaG_hydrolase"/>
</dbReference>
<dbReference type="PANTHER" id="PTHR43546:SF3">
    <property type="entry name" value="UPF0173 METAL-DEPENDENT HYDROLASE MJ1163"/>
    <property type="match status" value="1"/>
</dbReference>
<evidence type="ECO:0000313" key="3">
    <source>
        <dbReference type="Proteomes" id="UP000028933"/>
    </source>
</evidence>
<dbReference type="Proteomes" id="UP000028933">
    <property type="component" value="Chromosome"/>
</dbReference>
<accession>A0A077EFI7</accession>
<protein>
    <submittedName>
        <fullName evidence="2">Beta-lactamase domain protein</fullName>
    </submittedName>
</protein>
<gene>
    <name evidence="2" type="ORF">BD94_2631</name>
</gene>
<dbReference type="NCBIfam" id="NF001911">
    <property type="entry name" value="PRK00685.1"/>
    <property type="match status" value="1"/>
</dbReference>
<dbReference type="RefSeq" id="WP_009090633.1">
    <property type="nucleotide sequence ID" value="NZ_CP007547.1"/>
</dbReference>